<comment type="subunit">
    <text evidence="5 10">Heterodimer of LeuC and LeuD.</text>
</comment>
<evidence type="ECO:0000256" key="2">
    <source>
        <dbReference type="ARBA" id="ARBA00002695"/>
    </source>
</evidence>
<keyword evidence="7 10" id="KW-0028">Amino-acid biosynthesis</keyword>
<comment type="pathway">
    <text evidence="3 10">Amino-acid biosynthesis; L-leucine biosynthesis; L-leucine from 3-methyl-2-oxobutanoate: step 2/4.</text>
</comment>
<keyword evidence="13" id="KW-1185">Reference proteome</keyword>
<dbReference type="InterPro" id="IPR033940">
    <property type="entry name" value="IPMI_Swivel"/>
</dbReference>
<dbReference type="EMBL" id="QKZN01000001">
    <property type="protein sequence ID" value="PZX33864.1"/>
    <property type="molecule type" value="Genomic_DNA"/>
</dbReference>
<keyword evidence="9 10" id="KW-0100">Branched-chain amino acid biosynthesis</keyword>
<evidence type="ECO:0000256" key="6">
    <source>
        <dbReference type="ARBA" id="ARBA00022430"/>
    </source>
</evidence>
<evidence type="ECO:0000313" key="13">
    <source>
        <dbReference type="Proteomes" id="UP000249638"/>
    </source>
</evidence>
<dbReference type="Pfam" id="PF00694">
    <property type="entry name" value="Aconitase_C"/>
    <property type="match status" value="1"/>
</dbReference>
<dbReference type="EC" id="4.2.1.33" evidence="10"/>
<evidence type="ECO:0000256" key="5">
    <source>
        <dbReference type="ARBA" id="ARBA00011271"/>
    </source>
</evidence>
<comment type="function">
    <text evidence="2 10">Catalyzes the isomerization between 2-isopropylmalate and 3-isopropylmalate, via the formation of 2-isopropylmaleate.</text>
</comment>
<keyword evidence="8 10" id="KW-0456">Lyase</keyword>
<evidence type="ECO:0000256" key="1">
    <source>
        <dbReference type="ARBA" id="ARBA00000491"/>
    </source>
</evidence>
<dbReference type="InterPro" id="IPR000573">
    <property type="entry name" value="AconitaseA/IPMdHydase_ssu_swvl"/>
</dbReference>
<dbReference type="HAMAP" id="MF_01031">
    <property type="entry name" value="LeuD_type1"/>
    <property type="match status" value="1"/>
</dbReference>
<dbReference type="InterPro" id="IPR004431">
    <property type="entry name" value="3-IsopropMal_deHydase_ssu"/>
</dbReference>
<dbReference type="GO" id="GO:0009316">
    <property type="term" value="C:3-isopropylmalate dehydratase complex"/>
    <property type="evidence" value="ECO:0007669"/>
    <property type="project" value="InterPro"/>
</dbReference>
<feature type="domain" description="Aconitase A/isopropylmalate dehydratase small subunit swivel" evidence="11">
    <location>
        <begin position="8"/>
        <end position="122"/>
    </location>
</feature>
<proteinExistence type="inferred from homology"/>
<dbReference type="InterPro" id="IPR050075">
    <property type="entry name" value="LeuD"/>
</dbReference>
<evidence type="ECO:0000256" key="4">
    <source>
        <dbReference type="ARBA" id="ARBA00009845"/>
    </source>
</evidence>
<dbReference type="GO" id="GO:0003861">
    <property type="term" value="F:3-isopropylmalate dehydratase activity"/>
    <property type="evidence" value="ECO:0007669"/>
    <property type="project" value="UniProtKB-UniRule"/>
</dbReference>
<comment type="caution">
    <text evidence="12">The sequence shown here is derived from an EMBL/GenBank/DDBJ whole genome shotgun (WGS) entry which is preliminary data.</text>
</comment>
<accession>A0A2W7PCD6</accession>
<dbReference type="SUPFAM" id="SSF52016">
    <property type="entry name" value="LeuD/IlvD-like"/>
    <property type="match status" value="1"/>
</dbReference>
<evidence type="ECO:0000259" key="11">
    <source>
        <dbReference type="Pfam" id="PF00694"/>
    </source>
</evidence>
<dbReference type="InterPro" id="IPR015928">
    <property type="entry name" value="Aconitase/3IPM_dehydase_swvl"/>
</dbReference>
<dbReference type="Proteomes" id="UP000249638">
    <property type="component" value="Unassembled WGS sequence"/>
</dbReference>
<dbReference type="UniPathway" id="UPA00048">
    <property type="reaction ID" value="UER00071"/>
</dbReference>
<dbReference type="Gene3D" id="3.20.19.10">
    <property type="entry name" value="Aconitase, domain 4"/>
    <property type="match status" value="1"/>
</dbReference>
<dbReference type="NCBIfam" id="TIGR00171">
    <property type="entry name" value="leuD"/>
    <property type="match status" value="1"/>
</dbReference>
<dbReference type="CDD" id="cd01577">
    <property type="entry name" value="IPMI_Swivel"/>
    <property type="match status" value="1"/>
</dbReference>
<sequence length="214" mass="23843">MPETTCIAGKAAAIRFENLDTDQIIPKQFLRGIDKSGLAQGILYDHRFDASGAPRADFVLNRPEYAGTGILVGGANFGCGSSREHAVWGLQQFGIRAVIAPSFGEIFYSNAMNNRLLLVMLPRDVIEHLMDAVDADSRNTVSIDLDAMRVRTPVGEHAFELSARHRRMFIEGLDMIGLSLRQRGEIEQFMAQYWSAFPWTQNVAARTRARLGRT</sequence>
<name>A0A2W7PCD6_9BURK</name>
<evidence type="ECO:0000256" key="7">
    <source>
        <dbReference type="ARBA" id="ARBA00022605"/>
    </source>
</evidence>
<dbReference type="PANTHER" id="PTHR43345">
    <property type="entry name" value="3-ISOPROPYLMALATE DEHYDRATASE SMALL SUBUNIT 2-RELATED-RELATED"/>
    <property type="match status" value="1"/>
</dbReference>
<comment type="similarity">
    <text evidence="4 10">Belongs to the LeuD family. LeuD type 1 subfamily.</text>
</comment>
<evidence type="ECO:0000256" key="3">
    <source>
        <dbReference type="ARBA" id="ARBA00004729"/>
    </source>
</evidence>
<comment type="catalytic activity">
    <reaction evidence="1 10">
        <text>(2R,3S)-3-isopropylmalate = (2S)-2-isopropylmalate</text>
        <dbReference type="Rhea" id="RHEA:32287"/>
        <dbReference type="ChEBI" id="CHEBI:1178"/>
        <dbReference type="ChEBI" id="CHEBI:35121"/>
        <dbReference type="EC" id="4.2.1.33"/>
    </reaction>
</comment>
<dbReference type="AlphaFoldDB" id="A0A2W7PCD6"/>
<dbReference type="GO" id="GO:0009098">
    <property type="term" value="P:L-leucine biosynthetic process"/>
    <property type="evidence" value="ECO:0007669"/>
    <property type="project" value="UniProtKB-UniRule"/>
</dbReference>
<keyword evidence="6 10" id="KW-0432">Leucine biosynthesis</keyword>
<organism evidence="12 13">
    <name type="scientific">Cupriavidus phytorum</name>
    <dbReference type="NCBI Taxonomy" id="3024399"/>
    <lineage>
        <taxon>Bacteria</taxon>
        <taxon>Pseudomonadati</taxon>
        <taxon>Pseudomonadota</taxon>
        <taxon>Betaproteobacteria</taxon>
        <taxon>Burkholderiales</taxon>
        <taxon>Burkholderiaceae</taxon>
        <taxon>Cupriavidus</taxon>
    </lineage>
</organism>
<reference evidence="12" key="1">
    <citation type="submission" date="2018-06" db="EMBL/GenBank/DDBJ databases">
        <title>Genomic Encyclopedia of Type Strains, Phase IV (KMG-V): Genome sequencing to study the core and pangenomes of soil and plant-associated prokaryotes.</title>
        <authorList>
            <person name="Whitman W."/>
        </authorList>
    </citation>
    <scope>NUCLEOTIDE SEQUENCE [LARGE SCALE GENOMIC DNA]</scope>
    <source>
        <strain evidence="12">MLR2-44</strain>
    </source>
</reference>
<protein>
    <recommendedName>
        <fullName evidence="10">3-isopropylmalate dehydratase small subunit</fullName>
        <ecNumber evidence="10">4.2.1.33</ecNumber>
    </recommendedName>
    <alternativeName>
        <fullName evidence="10">Alpha-IPM isomerase</fullName>
        <shortName evidence="10">IPMI</shortName>
    </alternativeName>
    <alternativeName>
        <fullName evidence="10">Isopropylmalate isomerase</fullName>
    </alternativeName>
</protein>
<evidence type="ECO:0000256" key="9">
    <source>
        <dbReference type="ARBA" id="ARBA00023304"/>
    </source>
</evidence>
<evidence type="ECO:0000256" key="8">
    <source>
        <dbReference type="ARBA" id="ARBA00023239"/>
    </source>
</evidence>
<evidence type="ECO:0000313" key="12">
    <source>
        <dbReference type="EMBL" id="PZX33864.1"/>
    </source>
</evidence>
<evidence type="ECO:0000256" key="10">
    <source>
        <dbReference type="HAMAP-Rule" id="MF_01031"/>
    </source>
</evidence>
<dbReference type="PANTHER" id="PTHR43345:SF5">
    <property type="entry name" value="3-ISOPROPYLMALATE DEHYDRATASE SMALL SUBUNIT"/>
    <property type="match status" value="1"/>
</dbReference>
<gene>
    <name evidence="10" type="primary">leuD</name>
    <name evidence="12" type="ORF">C7416_101146</name>
</gene>
<dbReference type="NCBIfam" id="NF002458">
    <property type="entry name" value="PRK01641.1"/>
    <property type="match status" value="1"/>
</dbReference>